<evidence type="ECO:0000313" key="5">
    <source>
        <dbReference type="Proteomes" id="UP000236000"/>
    </source>
</evidence>
<dbReference type="EMBL" id="PJKA01000001">
    <property type="protein sequence ID" value="PNC20849.1"/>
    <property type="molecule type" value="Genomic_DNA"/>
</dbReference>
<dbReference type="PANTHER" id="PTHR13891:SF1">
    <property type="entry name" value="CYTOCHROME C OXIDASE ASSEMBLY FACTOR 7"/>
    <property type="match status" value="1"/>
</dbReference>
<evidence type="ECO:0000256" key="1">
    <source>
        <dbReference type="ARBA" id="ARBA00008486"/>
    </source>
</evidence>
<dbReference type="InterPro" id="IPR040239">
    <property type="entry name" value="HcpB-like"/>
</dbReference>
<dbReference type="PROSITE" id="PS51257">
    <property type="entry name" value="PROKAR_LIPOPROTEIN"/>
    <property type="match status" value="1"/>
</dbReference>
<comment type="similarity">
    <text evidence="1">Belongs to the hcp beta-lactamase family.</text>
</comment>
<dbReference type="Gene3D" id="1.25.40.10">
    <property type="entry name" value="Tetratricopeptide repeat domain"/>
    <property type="match status" value="2"/>
</dbReference>
<evidence type="ECO:0008006" key="6">
    <source>
        <dbReference type="Google" id="ProtNLM"/>
    </source>
</evidence>
<name>A0A2N8HH83_9BACT</name>
<dbReference type="InterPro" id="IPR011990">
    <property type="entry name" value="TPR-like_helical_dom_sf"/>
</dbReference>
<dbReference type="SUPFAM" id="SSF81901">
    <property type="entry name" value="HCP-like"/>
    <property type="match status" value="2"/>
</dbReference>
<reference evidence="4 5" key="1">
    <citation type="journal article" date="2017" name="BMC Genomics">
        <title>Genome sequencing of 39 Akkermansia muciniphila isolates reveals its population structure, genomic and functional diverisity, and global distribution in mammalian gut microbiotas.</title>
        <authorList>
            <person name="Guo X."/>
            <person name="Li S."/>
            <person name="Zhang J."/>
            <person name="Wu F."/>
            <person name="Li X."/>
            <person name="Wu D."/>
            <person name="Zhang M."/>
            <person name="Ou Z."/>
            <person name="Jie Z."/>
            <person name="Yan Q."/>
            <person name="Li P."/>
            <person name="Yi J."/>
            <person name="Peng Y."/>
        </authorList>
    </citation>
    <scope>NUCLEOTIDE SEQUENCE [LARGE SCALE GENOMIC DNA]</scope>
    <source>
        <strain evidence="4 5">GP24</strain>
    </source>
</reference>
<comment type="caution">
    <text evidence="4">The sequence shown here is derived from an EMBL/GenBank/DDBJ whole genome shotgun (WGS) entry which is preliminary data.</text>
</comment>
<dbReference type="Pfam" id="PF08238">
    <property type="entry name" value="Sel1"/>
    <property type="match status" value="6"/>
</dbReference>
<dbReference type="AlphaFoldDB" id="A0A2N8HH83"/>
<accession>A0A2N8HH83</accession>
<protein>
    <recommendedName>
        <fullName evidence="6">Sel1 repeat family protein</fullName>
    </recommendedName>
</protein>
<dbReference type="SMART" id="SM00671">
    <property type="entry name" value="SEL1"/>
    <property type="match status" value="6"/>
</dbReference>
<evidence type="ECO:0000256" key="2">
    <source>
        <dbReference type="ARBA" id="ARBA00022737"/>
    </source>
</evidence>
<proteinExistence type="inferred from homology"/>
<feature type="region of interest" description="Disordered" evidence="3">
    <location>
        <begin position="29"/>
        <end position="58"/>
    </location>
</feature>
<gene>
    <name evidence="4" type="ORF">CXU22_00060</name>
</gene>
<organism evidence="4 5">
    <name type="scientific">Akkermansia muciniphila</name>
    <dbReference type="NCBI Taxonomy" id="239935"/>
    <lineage>
        <taxon>Bacteria</taxon>
        <taxon>Pseudomonadati</taxon>
        <taxon>Verrucomicrobiota</taxon>
        <taxon>Verrucomicrobiia</taxon>
        <taxon>Verrucomicrobiales</taxon>
        <taxon>Akkermansiaceae</taxon>
        <taxon>Akkermansia</taxon>
    </lineage>
</organism>
<keyword evidence="2" id="KW-0677">Repeat</keyword>
<dbReference type="Proteomes" id="UP000236000">
    <property type="component" value="Unassembled WGS sequence"/>
</dbReference>
<evidence type="ECO:0000313" key="4">
    <source>
        <dbReference type="EMBL" id="PNC20849.1"/>
    </source>
</evidence>
<sequence length="350" mass="37382">MVVGMMKKIVAGCVAVSVSLLWCGCDRKPASGEKQGTPAGEREEPAAEKAEKGEAGKWKDRLDAATAAAAREKGNDKEQVKALNDVAALYAEGLQNGWAHPLDVRAWCDSVAEAGSGYSGETVIGAMYLYGTGIKRDAAAAREWFEYGLARPGSQRGNALYMLGMMYFKGDGVTQDRNKALELWNKASDEEHPAAMGLLGRAYMEGEMGFDKDAASGLVLLEKAANGGNTPSSVYLGNLYAKGAGVPQDMERAMKWYEQAASAGDARAQYIVGLAYLDGSGVPVDEGKAFNWLRLAAGQGHVNAMLMLSVCYSTGKGTRQDADMAEVWKKKALQLNAEREGSAAPRAEER</sequence>
<evidence type="ECO:0000256" key="3">
    <source>
        <dbReference type="SAM" id="MobiDB-lite"/>
    </source>
</evidence>
<feature type="compositionally biased region" description="Basic and acidic residues" evidence="3">
    <location>
        <begin position="40"/>
        <end position="58"/>
    </location>
</feature>
<dbReference type="InterPro" id="IPR006597">
    <property type="entry name" value="Sel1-like"/>
</dbReference>
<dbReference type="PANTHER" id="PTHR13891">
    <property type="entry name" value="CYTOCHROME C OXIDASE ASSEMBLY FACTOR 7"/>
    <property type="match status" value="1"/>
</dbReference>